<feature type="non-terminal residue" evidence="1">
    <location>
        <position position="1"/>
    </location>
</feature>
<accession>A0A9N9INU7</accession>
<organism evidence="1 2">
    <name type="scientific">Ambispora leptoticha</name>
    <dbReference type="NCBI Taxonomy" id="144679"/>
    <lineage>
        <taxon>Eukaryota</taxon>
        <taxon>Fungi</taxon>
        <taxon>Fungi incertae sedis</taxon>
        <taxon>Mucoromycota</taxon>
        <taxon>Glomeromycotina</taxon>
        <taxon>Glomeromycetes</taxon>
        <taxon>Archaeosporales</taxon>
        <taxon>Ambisporaceae</taxon>
        <taxon>Ambispora</taxon>
    </lineage>
</organism>
<dbReference type="Proteomes" id="UP000789508">
    <property type="component" value="Unassembled WGS sequence"/>
</dbReference>
<reference evidence="1" key="1">
    <citation type="submission" date="2021-06" db="EMBL/GenBank/DDBJ databases">
        <authorList>
            <person name="Kallberg Y."/>
            <person name="Tangrot J."/>
            <person name="Rosling A."/>
        </authorList>
    </citation>
    <scope>NUCLEOTIDE SEQUENCE</scope>
    <source>
        <strain evidence="1">FL130A</strain>
    </source>
</reference>
<dbReference type="AlphaFoldDB" id="A0A9N9INU7"/>
<keyword evidence="2" id="KW-1185">Reference proteome</keyword>
<evidence type="ECO:0000313" key="2">
    <source>
        <dbReference type="Proteomes" id="UP000789508"/>
    </source>
</evidence>
<protein>
    <submittedName>
        <fullName evidence="1">4168_t:CDS:1</fullName>
    </submittedName>
</protein>
<gene>
    <name evidence="1" type="ORF">ALEPTO_LOCUS13074</name>
</gene>
<sequence length="74" mass="8611">FSLPNKIINDVKLQKFRFPVPDFEKLSRETPPQEFSLPADYNTIKRRKAVLSNGDPGSLFFDENSGVRRSKRNR</sequence>
<dbReference type="EMBL" id="CAJVPS010036916">
    <property type="protein sequence ID" value="CAG8744250.1"/>
    <property type="molecule type" value="Genomic_DNA"/>
</dbReference>
<comment type="caution">
    <text evidence="1">The sequence shown here is derived from an EMBL/GenBank/DDBJ whole genome shotgun (WGS) entry which is preliminary data.</text>
</comment>
<dbReference type="OrthoDB" id="10331907at2759"/>
<proteinExistence type="predicted"/>
<evidence type="ECO:0000313" key="1">
    <source>
        <dbReference type="EMBL" id="CAG8744250.1"/>
    </source>
</evidence>
<feature type="non-terminal residue" evidence="1">
    <location>
        <position position="74"/>
    </location>
</feature>
<name>A0A9N9INU7_9GLOM</name>